<evidence type="ECO:0000313" key="9">
    <source>
        <dbReference type="Proteomes" id="UP000295729"/>
    </source>
</evidence>
<dbReference type="SUPFAM" id="SSF52540">
    <property type="entry name" value="P-loop containing nucleoside triphosphate hydrolases"/>
    <property type="match status" value="1"/>
</dbReference>
<sequence>MRVFLLQKSVNLQVTNLWIERGERDLCRDLSFSVRSGELVRIAGENGTGKSSLIKAILGWVRLEEGELEFNGEDVTLHRDVLLQNQLYLGHTPGIKSVFTALENLKLYCPEASEVALEQALAHVQLQAFADTPAAQLSAGQKRRIALARLWLTDKALWFLDEPFTALDVKGVEALELCMGAHLKNGGAIVITTHQPLLHLSPKTVELTL</sequence>
<keyword evidence="2" id="KW-0547">Nucleotide-binding</keyword>
<dbReference type="InterPro" id="IPR005895">
    <property type="entry name" value="ABC_transptr_haem_export_CcmA"/>
</dbReference>
<reference evidence="8 9" key="1">
    <citation type="submission" date="2019-03" db="EMBL/GenBank/DDBJ databases">
        <title>Genomic Encyclopedia of Type Strains, Phase IV (KMG-IV): sequencing the most valuable type-strain genomes for metagenomic binning, comparative biology and taxonomic classification.</title>
        <authorList>
            <person name="Goeker M."/>
        </authorList>
    </citation>
    <scope>NUCLEOTIDE SEQUENCE [LARGE SCALE GENOMIC DNA]</scope>
    <source>
        <strain evidence="8 9">DSM 5604</strain>
    </source>
</reference>
<keyword evidence="1" id="KW-0813">Transport</keyword>
<evidence type="ECO:0000256" key="6">
    <source>
        <dbReference type="ARBA" id="ARBA00023136"/>
    </source>
</evidence>
<dbReference type="InterPro" id="IPR003439">
    <property type="entry name" value="ABC_transporter-like_ATP-bd"/>
</dbReference>
<gene>
    <name evidence="8" type="ORF">C8D85_2231</name>
</gene>
<dbReference type="Gene3D" id="3.40.50.300">
    <property type="entry name" value="P-loop containing nucleotide triphosphate hydrolases"/>
    <property type="match status" value="1"/>
</dbReference>
<evidence type="ECO:0000256" key="4">
    <source>
        <dbReference type="ARBA" id="ARBA00022840"/>
    </source>
</evidence>
<dbReference type="Proteomes" id="UP000295729">
    <property type="component" value="Unassembled WGS sequence"/>
</dbReference>
<dbReference type="NCBIfam" id="NF010061">
    <property type="entry name" value="PRK13538.1"/>
    <property type="match status" value="1"/>
</dbReference>
<dbReference type="AlphaFoldDB" id="A0A4R6X7L6"/>
<feature type="domain" description="ABC transporter" evidence="7">
    <location>
        <begin position="12"/>
        <end position="207"/>
    </location>
</feature>
<dbReference type="OrthoDB" id="9800654at2"/>
<accession>A0A4R6X7L6</accession>
<keyword evidence="9" id="KW-1185">Reference proteome</keyword>
<dbReference type="InterPro" id="IPR027417">
    <property type="entry name" value="P-loop_NTPase"/>
</dbReference>
<dbReference type="SMART" id="SM00382">
    <property type="entry name" value="AAA"/>
    <property type="match status" value="1"/>
</dbReference>
<dbReference type="GO" id="GO:0022857">
    <property type="term" value="F:transmembrane transporter activity"/>
    <property type="evidence" value="ECO:0007669"/>
    <property type="project" value="InterPro"/>
</dbReference>
<dbReference type="GO" id="GO:0016887">
    <property type="term" value="F:ATP hydrolysis activity"/>
    <property type="evidence" value="ECO:0007669"/>
    <property type="project" value="InterPro"/>
</dbReference>
<dbReference type="Pfam" id="PF00005">
    <property type="entry name" value="ABC_tran"/>
    <property type="match status" value="1"/>
</dbReference>
<proteinExistence type="predicted"/>
<name>A0A4R6X7L6_9GAMM</name>
<protein>
    <submittedName>
        <fullName evidence="8">Heme exporter protein A</fullName>
    </submittedName>
</protein>
<evidence type="ECO:0000256" key="3">
    <source>
        <dbReference type="ARBA" id="ARBA00022748"/>
    </source>
</evidence>
<organism evidence="8 9">
    <name type="scientific">Marinomonas communis</name>
    <dbReference type="NCBI Taxonomy" id="28254"/>
    <lineage>
        <taxon>Bacteria</taxon>
        <taxon>Pseudomonadati</taxon>
        <taxon>Pseudomonadota</taxon>
        <taxon>Gammaproteobacteria</taxon>
        <taxon>Oceanospirillales</taxon>
        <taxon>Oceanospirillaceae</taxon>
        <taxon>Marinomonas</taxon>
    </lineage>
</organism>
<evidence type="ECO:0000256" key="1">
    <source>
        <dbReference type="ARBA" id="ARBA00022448"/>
    </source>
</evidence>
<dbReference type="PANTHER" id="PTHR43499">
    <property type="entry name" value="ABC TRANSPORTER I FAMILY MEMBER 1"/>
    <property type="match status" value="1"/>
</dbReference>
<dbReference type="NCBIfam" id="TIGR01189">
    <property type="entry name" value="ccmA"/>
    <property type="match status" value="1"/>
</dbReference>
<dbReference type="InterPro" id="IPR017871">
    <property type="entry name" value="ABC_transporter-like_CS"/>
</dbReference>
<comment type="caution">
    <text evidence="8">The sequence shown here is derived from an EMBL/GenBank/DDBJ whole genome shotgun (WGS) entry which is preliminary data.</text>
</comment>
<dbReference type="InterPro" id="IPR003593">
    <property type="entry name" value="AAA+_ATPase"/>
</dbReference>
<keyword evidence="3" id="KW-0201">Cytochrome c-type biogenesis</keyword>
<keyword evidence="5" id="KW-1278">Translocase</keyword>
<dbReference type="PANTHER" id="PTHR43499:SF1">
    <property type="entry name" value="ABC TRANSPORTER I FAMILY MEMBER 1"/>
    <property type="match status" value="1"/>
</dbReference>
<dbReference type="EMBL" id="SNZA01000003">
    <property type="protein sequence ID" value="TDR13354.1"/>
    <property type="molecule type" value="Genomic_DNA"/>
</dbReference>
<dbReference type="GO" id="GO:0017004">
    <property type="term" value="P:cytochrome complex assembly"/>
    <property type="evidence" value="ECO:0007669"/>
    <property type="project" value="UniProtKB-KW"/>
</dbReference>
<dbReference type="PROSITE" id="PS50893">
    <property type="entry name" value="ABC_TRANSPORTER_2"/>
    <property type="match status" value="1"/>
</dbReference>
<dbReference type="GO" id="GO:0005524">
    <property type="term" value="F:ATP binding"/>
    <property type="evidence" value="ECO:0007669"/>
    <property type="project" value="UniProtKB-KW"/>
</dbReference>
<evidence type="ECO:0000313" key="8">
    <source>
        <dbReference type="EMBL" id="TDR13354.1"/>
    </source>
</evidence>
<evidence type="ECO:0000259" key="7">
    <source>
        <dbReference type="PROSITE" id="PS50893"/>
    </source>
</evidence>
<dbReference type="PROSITE" id="PS00211">
    <property type="entry name" value="ABC_TRANSPORTER_1"/>
    <property type="match status" value="1"/>
</dbReference>
<keyword evidence="4" id="KW-0067">ATP-binding</keyword>
<evidence type="ECO:0000256" key="5">
    <source>
        <dbReference type="ARBA" id="ARBA00022967"/>
    </source>
</evidence>
<keyword evidence="6" id="KW-0472">Membrane</keyword>
<evidence type="ECO:0000256" key="2">
    <source>
        <dbReference type="ARBA" id="ARBA00022741"/>
    </source>
</evidence>